<dbReference type="InterPro" id="IPR036426">
    <property type="entry name" value="Bulb-type_lectin_dom_sf"/>
</dbReference>
<protein>
    <submittedName>
        <fullName evidence="7">Uncharacterized protein</fullName>
    </submittedName>
</protein>
<comment type="caution">
    <text evidence="7">The sequence shown here is derived from an EMBL/GenBank/DDBJ whole genome shotgun (WGS) entry which is preliminary data.</text>
</comment>
<dbReference type="InterPro" id="IPR003609">
    <property type="entry name" value="Pan_app"/>
</dbReference>
<keyword evidence="3" id="KW-1015">Disulfide bond</keyword>
<dbReference type="InterPro" id="IPR001480">
    <property type="entry name" value="Bulb-type_lectin_dom"/>
</dbReference>
<accession>A0AAV5M0H0</accession>
<feature type="domain" description="Bulb-type lectin" evidence="5">
    <location>
        <begin position="57"/>
        <end position="178"/>
    </location>
</feature>
<sequence length="474" mass="53328">MLNGIEGYSIHLTKQVRVNGNMVAGGGFKQARVFEIDFPAPGRRGFNVVAEGNPMPSVVAALMNWVPATWGWVNPRRWGVFELGFFSPGNSAIYYLGIWYKKVERQTVVWVGNRDYSFFTSSAALTVSDDGNLVILDSKISYRVTNISLYKNVSATLLDTGNLVLRDENLNILWQSFDFPSDTFLPGMKLGYDKSSGRNWSYMSWESSEDPSPGNFTLVLDAEKSSMMIMNGLELYWTSGPWNGQIFSLVPEMKYNYFANFTYVSDGQRTYVTYDPYDKSLISRYVMEISGQLEQFMWLESSKQWNLFWPQPHQQCEVYAFCGSFGICNEESLPFCNCLPGFEPYSQEQWNKADYSGGCTRKTDLQCGNNNNSKGLGDGFKMLPEVRLPESPMAVAVQSIDACQSSCLNNCSCIAYSYFGGNCTVWGKDLNLINMQKLSDTDASGIDFYLKLAGADLVTESKSPKRSLFSQLAY</sequence>
<evidence type="ECO:0000313" key="8">
    <source>
        <dbReference type="Proteomes" id="UP001054252"/>
    </source>
</evidence>
<dbReference type="InterPro" id="IPR000858">
    <property type="entry name" value="S_locus_glycoprot_dom"/>
</dbReference>
<dbReference type="Gene3D" id="2.90.10.10">
    <property type="entry name" value="Bulb-type lectin domain"/>
    <property type="match status" value="1"/>
</dbReference>
<dbReference type="EMBL" id="BPVZ01000159">
    <property type="protein sequence ID" value="GKV42564.1"/>
    <property type="molecule type" value="Genomic_DNA"/>
</dbReference>
<keyword evidence="4" id="KW-0325">Glycoprotein</keyword>
<gene>
    <name evidence="7" type="ORF">SLEP1_g49948</name>
</gene>
<proteinExistence type="predicted"/>
<name>A0AAV5M0H0_9ROSI</name>
<dbReference type="InterPro" id="IPR035446">
    <property type="entry name" value="SLSG/EP1"/>
</dbReference>
<dbReference type="Pfam" id="PF08276">
    <property type="entry name" value="PAN_2"/>
    <property type="match status" value="1"/>
</dbReference>
<feature type="domain" description="Apple" evidence="6">
    <location>
        <begin position="367"/>
        <end position="453"/>
    </location>
</feature>
<dbReference type="PIRSF" id="PIRSF002686">
    <property type="entry name" value="SLG"/>
    <property type="match status" value="1"/>
</dbReference>
<dbReference type="CDD" id="cd01098">
    <property type="entry name" value="PAN_AP_plant"/>
    <property type="match status" value="1"/>
</dbReference>
<evidence type="ECO:0000256" key="2">
    <source>
        <dbReference type="ARBA" id="ARBA00022729"/>
    </source>
</evidence>
<dbReference type="SMART" id="SM00108">
    <property type="entry name" value="B_lectin"/>
    <property type="match status" value="1"/>
</dbReference>
<dbReference type="Pfam" id="PF01453">
    <property type="entry name" value="B_lectin"/>
    <property type="match status" value="1"/>
</dbReference>
<evidence type="ECO:0000259" key="5">
    <source>
        <dbReference type="PROSITE" id="PS50927"/>
    </source>
</evidence>
<evidence type="ECO:0000256" key="4">
    <source>
        <dbReference type="ARBA" id="ARBA00023180"/>
    </source>
</evidence>
<dbReference type="SUPFAM" id="SSF57414">
    <property type="entry name" value="Hairpin loop containing domain-like"/>
    <property type="match status" value="1"/>
</dbReference>
<evidence type="ECO:0000313" key="7">
    <source>
        <dbReference type="EMBL" id="GKV42564.1"/>
    </source>
</evidence>
<reference evidence="7 8" key="1">
    <citation type="journal article" date="2021" name="Commun. Biol.">
        <title>The genome of Shorea leprosula (Dipterocarpaceae) highlights the ecological relevance of drought in aseasonal tropical rainforests.</title>
        <authorList>
            <person name="Ng K.K.S."/>
            <person name="Kobayashi M.J."/>
            <person name="Fawcett J.A."/>
            <person name="Hatakeyama M."/>
            <person name="Paape T."/>
            <person name="Ng C.H."/>
            <person name="Ang C.C."/>
            <person name="Tnah L.H."/>
            <person name="Lee C.T."/>
            <person name="Nishiyama T."/>
            <person name="Sese J."/>
            <person name="O'Brien M.J."/>
            <person name="Copetti D."/>
            <person name="Mohd Noor M.I."/>
            <person name="Ong R.C."/>
            <person name="Putra M."/>
            <person name="Sireger I.Z."/>
            <person name="Indrioko S."/>
            <person name="Kosugi Y."/>
            <person name="Izuno A."/>
            <person name="Isagi Y."/>
            <person name="Lee S.L."/>
            <person name="Shimizu K.K."/>
        </authorList>
    </citation>
    <scope>NUCLEOTIDE SEQUENCE [LARGE SCALE GENOMIC DNA]</scope>
    <source>
        <strain evidence="7">214</strain>
    </source>
</reference>
<dbReference type="PROSITE" id="PS50927">
    <property type="entry name" value="BULB_LECTIN"/>
    <property type="match status" value="1"/>
</dbReference>
<dbReference type="SUPFAM" id="SSF51110">
    <property type="entry name" value="alpha-D-mannose-specific plant lectins"/>
    <property type="match status" value="1"/>
</dbReference>
<dbReference type="Proteomes" id="UP001054252">
    <property type="component" value="Unassembled WGS sequence"/>
</dbReference>
<dbReference type="PANTHER" id="PTHR32444">
    <property type="entry name" value="BULB-TYPE LECTIN DOMAIN-CONTAINING PROTEIN"/>
    <property type="match status" value="1"/>
</dbReference>
<dbReference type="GO" id="GO:0048544">
    <property type="term" value="P:recognition of pollen"/>
    <property type="evidence" value="ECO:0007669"/>
    <property type="project" value="InterPro"/>
</dbReference>
<dbReference type="PANTHER" id="PTHR32444:SF238">
    <property type="entry name" value="APPLE DOMAIN-CONTAINING PROTEIN"/>
    <property type="match status" value="1"/>
</dbReference>
<organism evidence="7 8">
    <name type="scientific">Rubroshorea leprosula</name>
    <dbReference type="NCBI Taxonomy" id="152421"/>
    <lineage>
        <taxon>Eukaryota</taxon>
        <taxon>Viridiplantae</taxon>
        <taxon>Streptophyta</taxon>
        <taxon>Embryophyta</taxon>
        <taxon>Tracheophyta</taxon>
        <taxon>Spermatophyta</taxon>
        <taxon>Magnoliopsida</taxon>
        <taxon>eudicotyledons</taxon>
        <taxon>Gunneridae</taxon>
        <taxon>Pentapetalae</taxon>
        <taxon>rosids</taxon>
        <taxon>malvids</taxon>
        <taxon>Malvales</taxon>
        <taxon>Dipterocarpaceae</taxon>
        <taxon>Rubroshorea</taxon>
    </lineage>
</organism>
<evidence type="ECO:0000259" key="6">
    <source>
        <dbReference type="PROSITE" id="PS50948"/>
    </source>
</evidence>
<evidence type="ECO:0000256" key="3">
    <source>
        <dbReference type="ARBA" id="ARBA00023157"/>
    </source>
</evidence>
<dbReference type="Pfam" id="PF00954">
    <property type="entry name" value="S_locus_glycop"/>
    <property type="match status" value="1"/>
</dbReference>
<evidence type="ECO:0000256" key="1">
    <source>
        <dbReference type="ARBA" id="ARBA00003061"/>
    </source>
</evidence>
<dbReference type="SMART" id="SM00473">
    <property type="entry name" value="PAN_AP"/>
    <property type="match status" value="1"/>
</dbReference>
<keyword evidence="8" id="KW-1185">Reference proteome</keyword>
<keyword evidence="2" id="KW-0732">Signal</keyword>
<dbReference type="AlphaFoldDB" id="A0AAV5M0H0"/>
<comment type="function">
    <text evidence="1">Involved in sporophytic self-incompatibility system (the inability of flowering plants to achieve self-fertilization).</text>
</comment>
<dbReference type="PROSITE" id="PS50948">
    <property type="entry name" value="PAN"/>
    <property type="match status" value="1"/>
</dbReference>
<dbReference type="CDD" id="cd00028">
    <property type="entry name" value="B_lectin"/>
    <property type="match status" value="1"/>
</dbReference>